<dbReference type="SUPFAM" id="SSF51445">
    <property type="entry name" value="(Trans)glycosidases"/>
    <property type="match status" value="1"/>
</dbReference>
<keyword evidence="8" id="KW-1185">Reference proteome</keyword>
<dbReference type="RefSeq" id="WP_171719401.1">
    <property type="nucleotide sequence ID" value="NZ_WHOB01000069.1"/>
</dbReference>
<dbReference type="Pfam" id="PF03425">
    <property type="entry name" value="CBM_11"/>
    <property type="match status" value="1"/>
</dbReference>
<dbReference type="PRINTS" id="PR00739">
    <property type="entry name" value="GLHYDRLASE26"/>
</dbReference>
<dbReference type="Pfam" id="PF02156">
    <property type="entry name" value="Glyco_hydro_26"/>
    <property type="match status" value="1"/>
</dbReference>
<evidence type="ECO:0000259" key="6">
    <source>
        <dbReference type="PROSITE" id="PS51764"/>
    </source>
</evidence>
<dbReference type="Pfam" id="PF00041">
    <property type="entry name" value="fn3"/>
    <property type="match status" value="1"/>
</dbReference>
<feature type="active site" description="Nucleophile" evidence="4">
    <location>
        <position position="766"/>
    </location>
</feature>
<dbReference type="PROSITE" id="PS50853">
    <property type="entry name" value="FN3"/>
    <property type="match status" value="2"/>
</dbReference>
<dbReference type="InterPro" id="IPR003961">
    <property type="entry name" value="FN3_dom"/>
</dbReference>
<keyword evidence="2 4" id="KW-0378">Hydrolase</keyword>
<dbReference type="InterPro" id="IPR008979">
    <property type="entry name" value="Galactose-bd-like_sf"/>
</dbReference>
<dbReference type="InterPro" id="IPR013783">
    <property type="entry name" value="Ig-like_fold"/>
</dbReference>
<dbReference type="InterPro" id="IPR003305">
    <property type="entry name" value="CenC_carb-bd"/>
</dbReference>
<proteinExistence type="inferred from homology"/>
<dbReference type="Gene3D" id="2.60.40.10">
    <property type="entry name" value="Immunoglobulins"/>
    <property type="match status" value="2"/>
</dbReference>
<dbReference type="SUPFAM" id="SSF49265">
    <property type="entry name" value="Fibronectin type III"/>
    <property type="match status" value="1"/>
</dbReference>
<evidence type="ECO:0000313" key="8">
    <source>
        <dbReference type="Proteomes" id="UP000596857"/>
    </source>
</evidence>
<dbReference type="InterPro" id="IPR005087">
    <property type="entry name" value="CBM11"/>
</dbReference>
<evidence type="ECO:0008006" key="9">
    <source>
        <dbReference type="Google" id="ProtNLM"/>
    </source>
</evidence>
<comment type="similarity">
    <text evidence="1 4">Belongs to the glycosyl hydrolase 26 family.</text>
</comment>
<dbReference type="PANTHER" id="PTHR40079">
    <property type="entry name" value="MANNAN ENDO-1,4-BETA-MANNOSIDASE E-RELATED"/>
    <property type="match status" value="1"/>
</dbReference>
<evidence type="ECO:0000256" key="2">
    <source>
        <dbReference type="ARBA" id="ARBA00022801"/>
    </source>
</evidence>
<dbReference type="InterPro" id="IPR022790">
    <property type="entry name" value="GH26_dom"/>
</dbReference>
<sequence>MAARTSKKWLHGCLALALFVASILLPPAVSYSAGENLLGNPGFEAGDVSWEKWGSPVVTTAEKHGGAKSLQVKRNTGGASASVAVQEGKTYRVGLWVKFAGTGVTSAAIDLDAFGSQQTKQYLYFSGSTQWEYKQLLYTPAPGVQYIRFSFWNSTSKDYYIDDAVIRENVDIERPSTPGTWTAEHETDSLKLTWAGSTDDMAVESYQLSYKKTEDSGWNTLSVPHQETVTSYTYTLQNLDPFSVYAIMLRSRDTAGNTSGAVMGMEATPGVNLLTNGGFETASISPWTETGTVQTTTYGTYAGQYAARLTGNSAIRSEEIPVDGEDSYLVSYWTRSAAVPPQASTVSLSVYQESSETEHPLITNTASVWARSENQLRTTGTTEYIQLTAMNQTGTDQFLDQVYIGKLPELPEDLAPGAPAGFTVNLADGVSADLEWLAATGPFGVKNYSITFKKTADTEWSSITVPYVPGQSLYAYKLEGLSPESLYEVKVTAVSEGTAVSAASSLELTTGKMFPVNPGASEEAAALLDRLYATVGNAVYTGQHNYYEAPSLWYDTAAELTGYYPAIWGSDFAYYTGGDFSALRQGMIDEAIAQGHAGSIITLTYHEPRPMDSATAGWESVTGDVTAAQMTEIVTPGTALYNQWAAQVDEVAEYLAQLRDEEIPVLWRPYHEMNAEFFWWGARPELFRQLWDNMYDRFTHLHGLDNLIWVWSPNAESSWAYDSAPYYPGHDAVDVLAMDIYNNDYRDTYYNKLVQLSGGRPIAIGENGELPDMDMLMEKQPRYAYFMTWSQYLTDKNSLSAIQALYSNPRSLHNGETGNGPYVPPPADSYLIDDFEQYGSSNSSLRAKWQRNVSGNLATVTLDTYHLNSGTYGLKLDYTVGNPGYAGLYRSMGKEWPGMEAISFWLQPDGSNRQLAVQFHETNGEVWEASIPVQGTTPVLVSIPFTEFLRPGWSTGGNGVIDLGSIKEFAFYIAQGSGTQGSGTLYIDDVKAIKLPVEEE</sequence>
<evidence type="ECO:0000313" key="7">
    <source>
        <dbReference type="EMBL" id="NOU82028.1"/>
    </source>
</evidence>
<dbReference type="InterPro" id="IPR036116">
    <property type="entry name" value="FN3_sf"/>
</dbReference>
<accession>A0ABX1YQD8</accession>
<dbReference type="Proteomes" id="UP000596857">
    <property type="component" value="Unassembled WGS sequence"/>
</dbReference>
<dbReference type="InterPro" id="IPR017853">
    <property type="entry name" value="GH"/>
</dbReference>
<dbReference type="PROSITE" id="PS51764">
    <property type="entry name" value="GH26"/>
    <property type="match status" value="1"/>
</dbReference>
<feature type="domain" description="Fibronectin type-III" evidence="5">
    <location>
        <begin position="174"/>
        <end position="272"/>
    </location>
</feature>
<name>A0ABX1YQD8_9BACL</name>
<evidence type="ECO:0000256" key="4">
    <source>
        <dbReference type="PROSITE-ProRule" id="PRU01100"/>
    </source>
</evidence>
<dbReference type="CDD" id="cd00063">
    <property type="entry name" value="FN3"/>
    <property type="match status" value="2"/>
</dbReference>
<dbReference type="InterPro" id="IPR000805">
    <property type="entry name" value="Glyco_hydro_26"/>
</dbReference>
<dbReference type="Gene3D" id="3.20.20.80">
    <property type="entry name" value="Glycosidases"/>
    <property type="match status" value="1"/>
</dbReference>
<gene>
    <name evidence="7" type="ORF">GC101_24500</name>
</gene>
<feature type="domain" description="GH26" evidence="6">
    <location>
        <begin position="522"/>
        <end position="815"/>
    </location>
</feature>
<comment type="caution">
    <text evidence="7">The sequence shown here is derived from an EMBL/GenBank/DDBJ whole genome shotgun (WGS) entry which is preliminary data.</text>
</comment>
<evidence type="ECO:0000259" key="5">
    <source>
        <dbReference type="PROSITE" id="PS50853"/>
    </source>
</evidence>
<reference evidence="7 8" key="1">
    <citation type="submission" date="2019-10" db="EMBL/GenBank/DDBJ databases">
        <title>Description of Paenibacillus terricola sp. nov.</title>
        <authorList>
            <person name="Carlier A."/>
            <person name="Qi S."/>
        </authorList>
    </citation>
    <scope>NUCLEOTIDE SEQUENCE [LARGE SCALE GENOMIC DNA]</scope>
    <source>
        <strain evidence="7 8">LMG 31459</strain>
    </source>
</reference>
<evidence type="ECO:0000256" key="3">
    <source>
        <dbReference type="ARBA" id="ARBA00023295"/>
    </source>
</evidence>
<feature type="active site" description="Proton donor" evidence="4">
    <location>
        <position position="672"/>
    </location>
</feature>
<dbReference type="Pfam" id="PF02018">
    <property type="entry name" value="CBM_4_9"/>
    <property type="match status" value="2"/>
</dbReference>
<evidence type="ECO:0000256" key="1">
    <source>
        <dbReference type="ARBA" id="ARBA00007754"/>
    </source>
</evidence>
<organism evidence="7 8">
    <name type="scientific">Paenibacillus phytohabitans</name>
    <dbReference type="NCBI Taxonomy" id="2654978"/>
    <lineage>
        <taxon>Bacteria</taxon>
        <taxon>Bacillati</taxon>
        <taxon>Bacillota</taxon>
        <taxon>Bacilli</taxon>
        <taxon>Bacillales</taxon>
        <taxon>Paenibacillaceae</taxon>
        <taxon>Paenibacillus</taxon>
    </lineage>
</organism>
<dbReference type="PANTHER" id="PTHR40079:SF4">
    <property type="entry name" value="GH26 DOMAIN-CONTAINING PROTEIN-RELATED"/>
    <property type="match status" value="1"/>
</dbReference>
<dbReference type="Gene3D" id="2.60.120.430">
    <property type="entry name" value="Galactose-binding lectin"/>
    <property type="match status" value="1"/>
</dbReference>
<dbReference type="Gene3D" id="2.60.120.260">
    <property type="entry name" value="Galactose-binding domain-like"/>
    <property type="match status" value="2"/>
</dbReference>
<dbReference type="EMBL" id="WHOB01000069">
    <property type="protein sequence ID" value="NOU82028.1"/>
    <property type="molecule type" value="Genomic_DNA"/>
</dbReference>
<keyword evidence="3 4" id="KW-0326">Glycosidase</keyword>
<protein>
    <recommendedName>
        <fullName evidence="9">Mannan endo-1,4-beta-mannosidase</fullName>
    </recommendedName>
</protein>
<dbReference type="SUPFAM" id="SSF49785">
    <property type="entry name" value="Galactose-binding domain-like"/>
    <property type="match status" value="2"/>
</dbReference>
<dbReference type="SMART" id="SM00060">
    <property type="entry name" value="FN3"/>
    <property type="match status" value="2"/>
</dbReference>
<feature type="domain" description="Fibronectin type-III" evidence="5">
    <location>
        <begin position="418"/>
        <end position="513"/>
    </location>
</feature>